<dbReference type="AlphaFoldDB" id="A0A127PKR1"/>
<organism evidence="1 2">
    <name type="scientific">Collimonas arenae</name>
    <dbReference type="NCBI Taxonomy" id="279058"/>
    <lineage>
        <taxon>Bacteria</taxon>
        <taxon>Pseudomonadati</taxon>
        <taxon>Pseudomonadota</taxon>
        <taxon>Betaproteobacteria</taxon>
        <taxon>Burkholderiales</taxon>
        <taxon>Oxalobacteraceae</taxon>
        <taxon>Collimonas</taxon>
    </lineage>
</organism>
<evidence type="ECO:0000313" key="1">
    <source>
        <dbReference type="EMBL" id="AMP08246.1"/>
    </source>
</evidence>
<accession>A0A127PKR1</accession>
<sequence length="197" mass="21767">MVTPPANATRLLDCKAAADLRFQALYGEPSTTWKIAADWQIVQPFLASAIPQTLLATLQHACLACRLPLVEIAPQFVAAWNRSHSLIRKNAWFGVVDCDLITFAALHQGRLHAVRSIPLAEQAITDPAYLHDHIAREVLRLQIPMPTEMQFYGKKRENWCIPTADQLIYSWLDEGKTATRVAQTPGLALASTGLAGT</sequence>
<evidence type="ECO:0000313" key="2">
    <source>
        <dbReference type="Proteomes" id="UP000071778"/>
    </source>
</evidence>
<reference evidence="1 2" key="1">
    <citation type="submission" date="2015-11" db="EMBL/GenBank/DDBJ databases">
        <title>Exploring the genomic traits of fungus-feeding bacterial genus Collimonas.</title>
        <authorList>
            <person name="Song C."/>
            <person name="Schmidt R."/>
            <person name="de Jager V."/>
            <person name="Krzyzanowska D."/>
            <person name="Jongedijk E."/>
            <person name="Cankar K."/>
            <person name="Beekwilder J."/>
            <person name="van Veen A."/>
            <person name="de Boer W."/>
            <person name="van Veen J.A."/>
            <person name="Garbeva P."/>
        </authorList>
    </citation>
    <scope>NUCLEOTIDE SEQUENCE [LARGE SCALE GENOMIC DNA]</scope>
    <source>
        <strain evidence="1 2">Ter282</strain>
    </source>
</reference>
<dbReference type="PATRIC" id="fig|279058.17.peg.470"/>
<dbReference type="EMBL" id="CP013235">
    <property type="protein sequence ID" value="AMP08246.1"/>
    <property type="molecule type" value="Genomic_DNA"/>
</dbReference>
<keyword evidence="2" id="KW-1185">Reference proteome</keyword>
<name>A0A127PKR1_9BURK</name>
<protein>
    <submittedName>
        <fullName evidence="1">Uncharacterized protein</fullName>
    </submittedName>
</protein>
<proteinExistence type="predicted"/>
<gene>
    <name evidence="1" type="ORF">CAter282_0430</name>
</gene>
<dbReference type="Proteomes" id="UP000071778">
    <property type="component" value="Chromosome"/>
</dbReference>